<sequence length="246" mass="24992">MNPPHDRDGRLGVGIIGAGHVGPVLGAALAGAGHALVGIAAISEASRERAHTMLPGVPIMEVPRLIELSELVLIAIPDAELPNLIEGLARAGAWQPGQIVAHTSAKYGTGVLAPAVAAGVIPVALHPAMSFTGTSIDLARLNECYIAVTAPTPVLPIAQALAVEMGGEPVVIAESKRSDYAEAIATASQFSAAVVEQSTAILAGIGIDRPGRILAPLIRSAVDNALTARGDISGLPFRELDGDLSS</sequence>
<evidence type="ECO:0000313" key="4">
    <source>
        <dbReference type="Proteomes" id="UP000524237"/>
    </source>
</evidence>
<comment type="caution">
    <text evidence="3">The sequence shown here is derived from an EMBL/GenBank/DDBJ whole genome shotgun (WGS) entry which is preliminary data.</text>
</comment>
<evidence type="ECO:0000259" key="2">
    <source>
        <dbReference type="Pfam" id="PF10728"/>
    </source>
</evidence>
<dbReference type="InterPro" id="IPR018931">
    <property type="entry name" value="DUF2520"/>
</dbReference>
<accession>A0A7W3PQ05</accession>
<dbReference type="Pfam" id="PF10727">
    <property type="entry name" value="Rossmann-like"/>
    <property type="match status" value="1"/>
</dbReference>
<dbReference type="Gene3D" id="3.40.50.720">
    <property type="entry name" value="NAD(P)-binding Rossmann-like Domain"/>
    <property type="match status" value="1"/>
</dbReference>
<reference evidence="3 4" key="1">
    <citation type="submission" date="2020-07" db="EMBL/GenBank/DDBJ databases">
        <title>Sequencing the genomes of 1000 actinobacteria strains.</title>
        <authorList>
            <person name="Klenk H.-P."/>
        </authorList>
    </citation>
    <scope>NUCLEOTIDE SEQUENCE [LARGE SCALE GENOMIC DNA]</scope>
    <source>
        <strain evidence="3 4">DSM 23737</strain>
    </source>
</reference>
<keyword evidence="4" id="KW-1185">Reference proteome</keyword>
<evidence type="ECO:0000313" key="3">
    <source>
        <dbReference type="EMBL" id="MBA8829788.1"/>
    </source>
</evidence>
<proteinExistence type="predicted"/>
<dbReference type="SUPFAM" id="SSF51735">
    <property type="entry name" value="NAD(P)-binding Rossmann-fold domains"/>
    <property type="match status" value="1"/>
</dbReference>
<dbReference type="Proteomes" id="UP000524237">
    <property type="component" value="Unassembled WGS sequence"/>
</dbReference>
<gene>
    <name evidence="3" type="ORF">FB555_001904</name>
</gene>
<organism evidence="3 4">
    <name type="scientific">Alpinimonas psychrophila</name>
    <dbReference type="NCBI Taxonomy" id="748908"/>
    <lineage>
        <taxon>Bacteria</taxon>
        <taxon>Bacillati</taxon>
        <taxon>Actinomycetota</taxon>
        <taxon>Actinomycetes</taxon>
        <taxon>Micrococcales</taxon>
        <taxon>Microbacteriaceae</taxon>
        <taxon>Alpinimonas</taxon>
    </lineage>
</organism>
<feature type="domain" description="Putative oxidoreductase/dehydrogenase Rossmann-like" evidence="1">
    <location>
        <begin position="7"/>
        <end position="127"/>
    </location>
</feature>
<feature type="domain" description="DUF2520" evidence="2">
    <location>
        <begin position="144"/>
        <end position="228"/>
    </location>
</feature>
<protein>
    <submittedName>
        <fullName evidence="3">Putative short-subunit dehydrogenase-like oxidoreductase (DUF2520 family)</fullName>
    </submittedName>
</protein>
<dbReference type="Pfam" id="PF10728">
    <property type="entry name" value="DUF2520"/>
    <property type="match status" value="1"/>
</dbReference>
<dbReference type="PANTHER" id="PTHR40459">
    <property type="entry name" value="CONSERVED HYPOTHETICAL ALANINE AND LEUCINE RICH PROTEIN"/>
    <property type="match status" value="1"/>
</dbReference>
<dbReference type="EMBL" id="JACGWU010000007">
    <property type="protein sequence ID" value="MBA8829788.1"/>
    <property type="molecule type" value="Genomic_DNA"/>
</dbReference>
<evidence type="ECO:0000259" key="1">
    <source>
        <dbReference type="Pfam" id="PF10727"/>
    </source>
</evidence>
<dbReference type="RefSeq" id="WP_182485210.1">
    <property type="nucleotide sequence ID" value="NZ_JACGWU010000007.1"/>
</dbReference>
<name>A0A7W3PQ05_9MICO</name>
<dbReference type="InterPro" id="IPR036291">
    <property type="entry name" value="NAD(P)-bd_dom_sf"/>
</dbReference>
<dbReference type="PANTHER" id="PTHR40459:SF1">
    <property type="entry name" value="CONSERVED HYPOTHETICAL ALANINE AND LEUCINE RICH PROTEIN"/>
    <property type="match status" value="1"/>
</dbReference>
<dbReference type="InterPro" id="IPR019665">
    <property type="entry name" value="OxRdtase/DH_put_Rossmann_dom"/>
</dbReference>
<dbReference type="AlphaFoldDB" id="A0A7W3PQ05"/>